<proteinExistence type="predicted"/>
<evidence type="ECO:0000313" key="2">
    <source>
        <dbReference type="EMBL" id="CAE8596592.1"/>
    </source>
</evidence>
<sequence length="112" mass="12704">MQKWLLMGSRQAPQRVPRFMLNNNNNNNNNNNIHRPKPSDSSCRARQLLVLATVPGAEMSLHCFAQVFQHLLWHSAISPQLVITICTCSSDRDDMGHATVSVARRPRDLWAV</sequence>
<feature type="region of interest" description="Disordered" evidence="1">
    <location>
        <begin position="19"/>
        <end position="40"/>
    </location>
</feature>
<name>A0A813I6R2_POLGL</name>
<evidence type="ECO:0000256" key="1">
    <source>
        <dbReference type="SAM" id="MobiDB-lite"/>
    </source>
</evidence>
<feature type="compositionally biased region" description="Low complexity" evidence="1">
    <location>
        <begin position="22"/>
        <end position="32"/>
    </location>
</feature>
<dbReference type="EMBL" id="CAJNNV010008748">
    <property type="protein sequence ID" value="CAE8596592.1"/>
    <property type="molecule type" value="Genomic_DNA"/>
</dbReference>
<reference evidence="3" key="1">
    <citation type="submission" date="2021-02" db="EMBL/GenBank/DDBJ databases">
        <authorList>
            <person name="Dougan E. K."/>
            <person name="Rhodes N."/>
            <person name="Thang M."/>
            <person name="Chan C."/>
        </authorList>
    </citation>
    <scope>NUCLEOTIDE SEQUENCE</scope>
</reference>
<comment type="caution">
    <text evidence="3">The sequence shown here is derived from an EMBL/GenBank/DDBJ whole genome shotgun (WGS) entry which is preliminary data.</text>
</comment>
<dbReference type="Proteomes" id="UP000626109">
    <property type="component" value="Unassembled WGS sequence"/>
</dbReference>
<dbReference type="EMBL" id="CAJNNW010003931">
    <property type="protein sequence ID" value="CAE8645897.1"/>
    <property type="molecule type" value="Genomic_DNA"/>
</dbReference>
<evidence type="ECO:0000313" key="5">
    <source>
        <dbReference type="Proteomes" id="UP000654075"/>
    </source>
</evidence>
<protein>
    <submittedName>
        <fullName evidence="3">Uncharacterized protein</fullName>
    </submittedName>
</protein>
<gene>
    <name evidence="2" type="ORF">PGLA1383_LOCUS15054</name>
    <name evidence="3" type="ORF">PGLA2088_LOCUS4317</name>
</gene>
<evidence type="ECO:0000313" key="3">
    <source>
        <dbReference type="EMBL" id="CAE8645897.1"/>
    </source>
</evidence>
<dbReference type="Proteomes" id="UP000654075">
    <property type="component" value="Unassembled WGS sequence"/>
</dbReference>
<organism evidence="3 4">
    <name type="scientific">Polarella glacialis</name>
    <name type="common">Dinoflagellate</name>
    <dbReference type="NCBI Taxonomy" id="89957"/>
    <lineage>
        <taxon>Eukaryota</taxon>
        <taxon>Sar</taxon>
        <taxon>Alveolata</taxon>
        <taxon>Dinophyceae</taxon>
        <taxon>Suessiales</taxon>
        <taxon>Suessiaceae</taxon>
        <taxon>Polarella</taxon>
    </lineage>
</organism>
<dbReference type="AlphaFoldDB" id="A0A813I6R2"/>
<accession>A0A813I6R2</accession>
<evidence type="ECO:0000313" key="4">
    <source>
        <dbReference type="Proteomes" id="UP000626109"/>
    </source>
</evidence>
<keyword evidence="5" id="KW-1185">Reference proteome</keyword>